<dbReference type="NCBIfam" id="TIGR00652">
    <property type="entry name" value="DapF"/>
    <property type="match status" value="1"/>
</dbReference>
<feature type="site" description="Could be important to modulate the pK values of the two catalytic cysteine residues" evidence="8">
    <location>
        <position position="150"/>
    </location>
</feature>
<feature type="binding site" evidence="8">
    <location>
        <position position="64"/>
    </location>
    <ligand>
        <name>substrate</name>
    </ligand>
</feature>
<comment type="catalytic activity">
    <reaction evidence="7 8">
        <text>(2S,6S)-2,6-diaminopimelate = meso-2,6-diaminopimelate</text>
        <dbReference type="Rhea" id="RHEA:15393"/>
        <dbReference type="ChEBI" id="CHEBI:57609"/>
        <dbReference type="ChEBI" id="CHEBI:57791"/>
        <dbReference type="EC" id="5.1.1.7"/>
    </reaction>
</comment>
<dbReference type="PANTHER" id="PTHR31689">
    <property type="entry name" value="DIAMINOPIMELATE EPIMERASE, CHLOROPLASTIC"/>
    <property type="match status" value="1"/>
</dbReference>
<protein>
    <recommendedName>
        <fullName evidence="3 8">Diaminopimelate epimerase</fullName>
        <shortName evidence="8">DAP epimerase</shortName>
        <ecNumber evidence="3 8">5.1.1.7</ecNumber>
    </recommendedName>
    <alternativeName>
        <fullName evidence="8">PLP-independent amino acid racemase</fullName>
    </alternativeName>
</protein>
<comment type="similarity">
    <text evidence="2 8">Belongs to the diaminopimelate epimerase family.</text>
</comment>
<evidence type="ECO:0000256" key="4">
    <source>
        <dbReference type="ARBA" id="ARBA00022605"/>
    </source>
</evidence>
<feature type="binding site" evidence="8">
    <location>
        <begin position="74"/>
        <end position="75"/>
    </location>
    <ligand>
        <name>substrate</name>
    </ligand>
</feature>
<evidence type="ECO:0000256" key="5">
    <source>
        <dbReference type="ARBA" id="ARBA00023154"/>
    </source>
</evidence>
<sequence>MRFAFHKMHGLGNDFVVIDARSAPVVIDAGVARGICDRRQGIGCDQLILIEAADGADAAMRIWNPDGSEAGACGNASRCVAMLLGDGAAIDTPGGRITARVAGDLIEIDMGLPRFHWEAVPLAYPLDTLDVPVGWGDLGHGTALSVGNPHIVFFVAEDAEVDLATLGPLIEHDALFPERINVGVARVTGSSAIRLDVWERGAGLTRACGTGACAAAVAAVRRRLVNGPVTVTLPGGDLEIDWTPGTSIRMRGPATHVFTGEADLGAFA</sequence>
<comment type="pathway">
    <text evidence="1 8">Amino-acid biosynthesis; L-lysine biosynthesis via DAP pathway; DL-2,6-diaminopimelate from LL-2,6-diaminopimelate: step 1/1.</text>
</comment>
<dbReference type="PANTHER" id="PTHR31689:SF0">
    <property type="entry name" value="DIAMINOPIMELATE EPIMERASE"/>
    <property type="match status" value="1"/>
</dbReference>
<evidence type="ECO:0000256" key="1">
    <source>
        <dbReference type="ARBA" id="ARBA00005196"/>
    </source>
</evidence>
<comment type="subunit">
    <text evidence="8">Homodimer.</text>
</comment>
<keyword evidence="5 8" id="KW-0457">Lysine biosynthesis</keyword>
<dbReference type="EMBL" id="JAATJE010000001">
    <property type="protein sequence ID" value="NJC33363.1"/>
    <property type="molecule type" value="Genomic_DNA"/>
</dbReference>
<comment type="caution">
    <text evidence="10">The sequence shown here is derived from an EMBL/GenBank/DDBJ whole genome shotgun (WGS) entry which is preliminary data.</text>
</comment>
<name>A0ABX0XJ44_9SPHN</name>
<evidence type="ECO:0000313" key="10">
    <source>
        <dbReference type="EMBL" id="NJC33363.1"/>
    </source>
</evidence>
<feature type="active site" description="Proton donor" evidence="8">
    <location>
        <position position="73"/>
    </location>
</feature>
<dbReference type="RefSeq" id="WP_167953285.1">
    <property type="nucleotide sequence ID" value="NZ_JAATJE010000001.1"/>
</dbReference>
<organism evidence="10 11">
    <name type="scientific">Sphingomonas jejuensis</name>
    <dbReference type="NCBI Taxonomy" id="904715"/>
    <lineage>
        <taxon>Bacteria</taxon>
        <taxon>Pseudomonadati</taxon>
        <taxon>Pseudomonadota</taxon>
        <taxon>Alphaproteobacteria</taxon>
        <taxon>Sphingomonadales</taxon>
        <taxon>Sphingomonadaceae</taxon>
        <taxon>Sphingomonas</taxon>
    </lineage>
</organism>
<feature type="binding site" evidence="8">
    <location>
        <position position="148"/>
    </location>
    <ligand>
        <name>substrate</name>
    </ligand>
</feature>
<feature type="binding site" evidence="8">
    <location>
        <position position="13"/>
    </location>
    <ligand>
        <name>substrate</name>
    </ligand>
</feature>
<keyword evidence="4 8" id="KW-0028">Amino-acid biosynthesis</keyword>
<feature type="active site" description="Proton acceptor" evidence="8">
    <location>
        <position position="208"/>
    </location>
</feature>
<feature type="binding site" evidence="8">
    <location>
        <begin position="209"/>
        <end position="210"/>
    </location>
    <ligand>
        <name>substrate</name>
    </ligand>
</feature>
<dbReference type="SUPFAM" id="SSF54506">
    <property type="entry name" value="Diaminopimelate epimerase-like"/>
    <property type="match status" value="2"/>
</dbReference>
<comment type="function">
    <text evidence="8">Catalyzes the stereoinversion of LL-2,6-diaminopimelate (L,L-DAP) to meso-diaminopimelate (meso-DAP), a precursor of L-lysine and an essential component of the bacterial peptidoglycan.</text>
</comment>
<evidence type="ECO:0000256" key="3">
    <source>
        <dbReference type="ARBA" id="ARBA00013080"/>
    </source>
</evidence>
<evidence type="ECO:0000256" key="9">
    <source>
        <dbReference type="PROSITE-ProRule" id="PRU10125"/>
    </source>
</evidence>
<feature type="binding site" evidence="8">
    <location>
        <position position="181"/>
    </location>
    <ligand>
        <name>substrate</name>
    </ligand>
</feature>
<dbReference type="EC" id="5.1.1.7" evidence="3 8"/>
<dbReference type="InterPro" id="IPR018510">
    <property type="entry name" value="DAP_epimerase_AS"/>
</dbReference>
<evidence type="ECO:0000256" key="7">
    <source>
        <dbReference type="ARBA" id="ARBA00051712"/>
    </source>
</evidence>
<gene>
    <name evidence="8" type="primary">dapF</name>
    <name evidence="10" type="ORF">GGR88_000837</name>
</gene>
<dbReference type="Proteomes" id="UP000734218">
    <property type="component" value="Unassembled WGS sequence"/>
</dbReference>
<evidence type="ECO:0000313" key="11">
    <source>
        <dbReference type="Proteomes" id="UP000734218"/>
    </source>
</evidence>
<evidence type="ECO:0000256" key="2">
    <source>
        <dbReference type="ARBA" id="ARBA00010219"/>
    </source>
</evidence>
<dbReference type="PROSITE" id="PS01326">
    <property type="entry name" value="DAP_EPIMERASE"/>
    <property type="match status" value="1"/>
</dbReference>
<keyword evidence="8" id="KW-0963">Cytoplasm</keyword>
<keyword evidence="11" id="KW-1185">Reference proteome</keyword>
<dbReference type="Pfam" id="PF01678">
    <property type="entry name" value="DAP_epimerase"/>
    <property type="match status" value="2"/>
</dbReference>
<keyword evidence="6 8" id="KW-0413">Isomerase</keyword>
<reference evidence="10 11" key="1">
    <citation type="submission" date="2020-03" db="EMBL/GenBank/DDBJ databases">
        <title>Genomic Encyclopedia of Type Strains, Phase IV (KMG-IV): sequencing the most valuable type-strain genomes for metagenomic binning, comparative biology and taxonomic classification.</title>
        <authorList>
            <person name="Goeker M."/>
        </authorList>
    </citation>
    <scope>NUCLEOTIDE SEQUENCE [LARGE SCALE GENOMIC DNA]</scope>
    <source>
        <strain evidence="10 11">DSM 27651</strain>
    </source>
</reference>
<dbReference type="HAMAP" id="MF_00197">
    <property type="entry name" value="DAP_epimerase"/>
    <property type="match status" value="1"/>
</dbReference>
<dbReference type="InterPro" id="IPR001653">
    <property type="entry name" value="DAP_epimerase_DapF"/>
</dbReference>
<feature type="binding site" evidence="8">
    <location>
        <position position="46"/>
    </location>
    <ligand>
        <name>substrate</name>
    </ligand>
</feature>
<dbReference type="Gene3D" id="3.10.310.10">
    <property type="entry name" value="Diaminopimelate Epimerase, Chain A, domain 1"/>
    <property type="match status" value="2"/>
</dbReference>
<proteinExistence type="inferred from homology"/>
<feature type="site" description="Could be important to modulate the pK values of the two catalytic cysteine residues" evidence="8">
    <location>
        <position position="199"/>
    </location>
</feature>
<evidence type="ECO:0000256" key="8">
    <source>
        <dbReference type="HAMAP-Rule" id="MF_00197"/>
    </source>
</evidence>
<feature type="binding site" evidence="8">
    <location>
        <begin position="199"/>
        <end position="200"/>
    </location>
    <ligand>
        <name>substrate</name>
    </ligand>
</feature>
<accession>A0ABX0XJ44</accession>
<evidence type="ECO:0000256" key="6">
    <source>
        <dbReference type="ARBA" id="ARBA00023235"/>
    </source>
</evidence>
<feature type="active site" evidence="9">
    <location>
        <position position="73"/>
    </location>
</feature>
<comment type="subcellular location">
    <subcellularLocation>
        <location evidence="8">Cytoplasm</location>
    </subcellularLocation>
</comment>
<dbReference type="GO" id="GO:0008837">
    <property type="term" value="F:diaminopimelate epimerase activity"/>
    <property type="evidence" value="ECO:0007669"/>
    <property type="project" value="UniProtKB-EC"/>
</dbReference>